<dbReference type="PANTHER" id="PTHR45772:SF9">
    <property type="entry name" value="CONSERVED COMPONENT OF ABC TRANSPORTER FOR NATURAL AMINO ACIDS"/>
    <property type="match status" value="1"/>
</dbReference>
<dbReference type="InterPro" id="IPR027417">
    <property type="entry name" value="P-loop_NTPase"/>
</dbReference>
<name>A0ABS5RZY9_9HYPH</name>
<dbReference type="Gene3D" id="3.40.50.300">
    <property type="entry name" value="P-loop containing nucleotide triphosphate hydrolases"/>
    <property type="match status" value="1"/>
</dbReference>
<dbReference type="RefSeq" id="WP_213985462.1">
    <property type="nucleotide sequence ID" value="NZ_JAFMNX010000003.1"/>
</dbReference>
<dbReference type="Pfam" id="PF00005">
    <property type="entry name" value="ABC_tran"/>
    <property type="match status" value="1"/>
</dbReference>
<keyword evidence="7" id="KW-1185">Reference proteome</keyword>
<dbReference type="InterPro" id="IPR003593">
    <property type="entry name" value="AAA+_ATPase"/>
</dbReference>
<dbReference type="InterPro" id="IPR003439">
    <property type="entry name" value="ABC_transporter-like_ATP-bd"/>
</dbReference>
<sequence>MTVAWQASRRTGGELRIENVVRSFAAIRAVDDVSFTVKARGITGLIGPNGAGKTTLFNSVAGTLPINSGSVMLNGIRIDGLAPHRIFGHGLLRTFQIPRPFAEMTVLENVMVTPAGQAGEQFWNTWLRPGLVAREEKALRDRARAIIEFCGLTKVERQLAGAISGGQQKLVELARVLMGDPAIILLDEPGAGVNPGLLDHIVDRIAELRKQGLTFLIIEHNMDVIMSLCDHVAVMAAGRLIAQGRPSEVTADSKVIEAYLGGGVA</sequence>
<dbReference type="CDD" id="cd03219">
    <property type="entry name" value="ABC_Mj1267_LivG_branched"/>
    <property type="match status" value="1"/>
</dbReference>
<evidence type="ECO:0000256" key="4">
    <source>
        <dbReference type="ARBA" id="ARBA00022840"/>
    </source>
</evidence>
<evidence type="ECO:0000313" key="7">
    <source>
        <dbReference type="Proteomes" id="UP001297272"/>
    </source>
</evidence>
<dbReference type="PROSITE" id="PS50893">
    <property type="entry name" value="ABC_TRANSPORTER_2"/>
    <property type="match status" value="1"/>
</dbReference>
<feature type="domain" description="ABC transporter" evidence="5">
    <location>
        <begin position="15"/>
        <end position="262"/>
    </location>
</feature>
<dbReference type="InterPro" id="IPR032823">
    <property type="entry name" value="BCA_ABC_TP_C"/>
</dbReference>
<reference evidence="6 7" key="1">
    <citation type="submission" date="2021-03" db="EMBL/GenBank/DDBJ databases">
        <title>Tianweitania aestuarii sp. nov., isolated from a tidal flat.</title>
        <authorList>
            <person name="Park S."/>
            <person name="Yoon J.-H."/>
        </authorList>
    </citation>
    <scope>NUCLEOTIDE SEQUENCE [LARGE SCALE GENOMIC DNA]</scope>
    <source>
        <strain evidence="6 7">BSSL-BM11</strain>
    </source>
</reference>
<evidence type="ECO:0000259" key="5">
    <source>
        <dbReference type="PROSITE" id="PS50893"/>
    </source>
</evidence>
<evidence type="ECO:0000256" key="2">
    <source>
        <dbReference type="ARBA" id="ARBA00022448"/>
    </source>
</evidence>
<dbReference type="SUPFAM" id="SSF52540">
    <property type="entry name" value="P-loop containing nucleoside triphosphate hydrolases"/>
    <property type="match status" value="1"/>
</dbReference>
<proteinExistence type="inferred from homology"/>
<evidence type="ECO:0000313" key="6">
    <source>
        <dbReference type="EMBL" id="MBS9721847.1"/>
    </source>
</evidence>
<accession>A0ABS5RZY9</accession>
<dbReference type="Proteomes" id="UP001297272">
    <property type="component" value="Unassembled WGS sequence"/>
</dbReference>
<keyword evidence="4 6" id="KW-0067">ATP-binding</keyword>
<keyword evidence="3" id="KW-0547">Nucleotide-binding</keyword>
<dbReference type="InterPro" id="IPR017871">
    <property type="entry name" value="ABC_transporter-like_CS"/>
</dbReference>
<keyword evidence="2" id="KW-0813">Transport</keyword>
<dbReference type="InterPro" id="IPR051120">
    <property type="entry name" value="ABC_AA/LPS_Transport"/>
</dbReference>
<comment type="similarity">
    <text evidence="1">Belongs to the ABC transporter superfamily.</text>
</comment>
<dbReference type="GO" id="GO:0005524">
    <property type="term" value="F:ATP binding"/>
    <property type="evidence" value="ECO:0007669"/>
    <property type="project" value="UniProtKB-KW"/>
</dbReference>
<dbReference type="PROSITE" id="PS00211">
    <property type="entry name" value="ABC_TRANSPORTER_1"/>
    <property type="match status" value="1"/>
</dbReference>
<evidence type="ECO:0000256" key="3">
    <source>
        <dbReference type="ARBA" id="ARBA00022741"/>
    </source>
</evidence>
<dbReference type="EMBL" id="JAFMNX010000003">
    <property type="protein sequence ID" value="MBS9721847.1"/>
    <property type="molecule type" value="Genomic_DNA"/>
</dbReference>
<dbReference type="Pfam" id="PF12399">
    <property type="entry name" value="BCA_ABC_TP_C"/>
    <property type="match status" value="1"/>
</dbReference>
<evidence type="ECO:0000256" key="1">
    <source>
        <dbReference type="ARBA" id="ARBA00005417"/>
    </source>
</evidence>
<dbReference type="PANTHER" id="PTHR45772">
    <property type="entry name" value="CONSERVED COMPONENT OF ABC TRANSPORTER FOR NATURAL AMINO ACIDS-RELATED"/>
    <property type="match status" value="1"/>
</dbReference>
<dbReference type="SMART" id="SM00382">
    <property type="entry name" value="AAA"/>
    <property type="match status" value="1"/>
</dbReference>
<protein>
    <submittedName>
        <fullName evidence="6">ABC transporter ATP-binding protein</fullName>
    </submittedName>
</protein>
<gene>
    <name evidence="6" type="ORF">JYU29_14245</name>
</gene>
<organism evidence="6 7">
    <name type="scientific">Tianweitania aestuarii</name>
    <dbReference type="NCBI Taxonomy" id="2814886"/>
    <lineage>
        <taxon>Bacteria</taxon>
        <taxon>Pseudomonadati</taxon>
        <taxon>Pseudomonadota</taxon>
        <taxon>Alphaproteobacteria</taxon>
        <taxon>Hyphomicrobiales</taxon>
        <taxon>Phyllobacteriaceae</taxon>
        <taxon>Tianweitania</taxon>
    </lineage>
</organism>
<comment type="caution">
    <text evidence="6">The sequence shown here is derived from an EMBL/GenBank/DDBJ whole genome shotgun (WGS) entry which is preliminary data.</text>
</comment>